<protein>
    <submittedName>
        <fullName evidence="2">Uncharacterized protein</fullName>
    </submittedName>
</protein>
<name>A9P0E9_PICSI</name>
<dbReference type="AlphaFoldDB" id="A9P0E9"/>
<dbReference type="EMBL" id="EF087105">
    <property type="protein sequence ID" value="ABK26360.1"/>
    <property type="molecule type" value="mRNA"/>
</dbReference>
<proteinExistence type="evidence at transcript level"/>
<evidence type="ECO:0000256" key="1">
    <source>
        <dbReference type="SAM" id="MobiDB-lite"/>
    </source>
</evidence>
<accession>A9P0E9</accession>
<reference evidence="2" key="1">
    <citation type="journal article" date="2008" name="BMC Genomics">
        <title>A conifer genomics resource of 200,000 spruce (Picea spp.) ESTs and 6,464 high-quality, sequence-finished full-length cDNAs for Sitka spruce (Picea sitchensis).</title>
        <authorList>
            <person name="Ralph S.G."/>
            <person name="Chun H.J."/>
            <person name="Kolosova N."/>
            <person name="Cooper D."/>
            <person name="Oddy C."/>
            <person name="Ritland C.E."/>
            <person name="Kirkpatrick R."/>
            <person name="Moore R."/>
            <person name="Barber S."/>
            <person name="Holt R.A."/>
            <person name="Jones S.J."/>
            <person name="Marra M.A."/>
            <person name="Douglas C.J."/>
            <person name="Ritland K."/>
            <person name="Bohlmann J."/>
        </authorList>
    </citation>
    <scope>NUCLEOTIDE SEQUENCE</scope>
    <source>
        <tissue evidence="2">Green portion of the leader tissue</tissue>
    </source>
</reference>
<evidence type="ECO:0000313" key="2">
    <source>
        <dbReference type="EMBL" id="ABK26360.1"/>
    </source>
</evidence>
<feature type="region of interest" description="Disordered" evidence="1">
    <location>
        <begin position="34"/>
        <end position="58"/>
    </location>
</feature>
<organism evidence="2">
    <name type="scientific">Picea sitchensis</name>
    <name type="common">Sitka spruce</name>
    <name type="synonym">Pinus sitchensis</name>
    <dbReference type="NCBI Taxonomy" id="3332"/>
    <lineage>
        <taxon>Eukaryota</taxon>
        <taxon>Viridiplantae</taxon>
        <taxon>Streptophyta</taxon>
        <taxon>Embryophyta</taxon>
        <taxon>Tracheophyta</taxon>
        <taxon>Spermatophyta</taxon>
        <taxon>Pinopsida</taxon>
        <taxon>Pinidae</taxon>
        <taxon>Conifers I</taxon>
        <taxon>Pinales</taxon>
        <taxon>Pinaceae</taxon>
        <taxon>Picea</taxon>
    </lineage>
</organism>
<sequence>MLSKFSTPPVRVSKLFPRNFRLLQAGRRSFYQRRVGHPKNMKLFSSPQQVKNSREKNH</sequence>